<proteinExistence type="predicted"/>
<organism evidence="1 2">
    <name type="scientific">Sphingobium scionense</name>
    <dbReference type="NCBI Taxonomy" id="1404341"/>
    <lineage>
        <taxon>Bacteria</taxon>
        <taxon>Pseudomonadati</taxon>
        <taxon>Pseudomonadota</taxon>
        <taxon>Alphaproteobacteria</taxon>
        <taxon>Sphingomonadales</taxon>
        <taxon>Sphingomonadaceae</taxon>
        <taxon>Sphingobium</taxon>
    </lineage>
</organism>
<evidence type="ECO:0000313" key="1">
    <source>
        <dbReference type="EMBL" id="MBB4147992.1"/>
    </source>
</evidence>
<comment type="caution">
    <text evidence="1">The sequence shown here is derived from an EMBL/GenBank/DDBJ whole genome shotgun (WGS) entry which is preliminary data.</text>
</comment>
<gene>
    <name evidence="1" type="ORF">GGQ90_001770</name>
</gene>
<dbReference type="Proteomes" id="UP000590524">
    <property type="component" value="Unassembled WGS sequence"/>
</dbReference>
<dbReference type="EMBL" id="JACIEU010000006">
    <property type="protein sequence ID" value="MBB4147992.1"/>
    <property type="molecule type" value="Genomic_DNA"/>
</dbReference>
<dbReference type="AlphaFoldDB" id="A0A7W6LPV5"/>
<protein>
    <submittedName>
        <fullName evidence="1">Uncharacterized protein</fullName>
    </submittedName>
</protein>
<name>A0A7W6LPV5_9SPHN</name>
<keyword evidence="2" id="KW-1185">Reference proteome</keyword>
<sequence>MAGSSDDWWPAEQTASAMLELFQAALIDNSALLRFQSTHPDDFDGTKGPLYTQFLLDGADCRALGTYLLAVADTLERHGRPMN</sequence>
<evidence type="ECO:0000313" key="2">
    <source>
        <dbReference type="Proteomes" id="UP000590524"/>
    </source>
</evidence>
<accession>A0A7W6LPV5</accession>
<reference evidence="1 2" key="1">
    <citation type="submission" date="2020-08" db="EMBL/GenBank/DDBJ databases">
        <title>Genomic Encyclopedia of Type Strains, Phase IV (KMG-IV): sequencing the most valuable type-strain genomes for metagenomic binning, comparative biology and taxonomic classification.</title>
        <authorList>
            <person name="Goeker M."/>
        </authorList>
    </citation>
    <scope>NUCLEOTIDE SEQUENCE [LARGE SCALE GENOMIC DNA]</scope>
    <source>
        <strain evidence="1 2">DSM 19371</strain>
    </source>
</reference>